<name>A0A0K2TE51_LEPSM</name>
<accession>A0A0K2TE51</accession>
<evidence type="ECO:0000313" key="1">
    <source>
        <dbReference type="EMBL" id="CDW24135.1"/>
    </source>
</evidence>
<feature type="non-terminal residue" evidence="1">
    <location>
        <position position="1"/>
    </location>
</feature>
<dbReference type="AlphaFoldDB" id="A0A0K2TE51"/>
<dbReference type="EMBL" id="HACA01006774">
    <property type="protein sequence ID" value="CDW24135.1"/>
    <property type="molecule type" value="Transcribed_RNA"/>
</dbReference>
<organism evidence="1">
    <name type="scientific">Lepeophtheirus salmonis</name>
    <name type="common">Salmon louse</name>
    <name type="synonym">Caligus salmonis</name>
    <dbReference type="NCBI Taxonomy" id="72036"/>
    <lineage>
        <taxon>Eukaryota</taxon>
        <taxon>Metazoa</taxon>
        <taxon>Ecdysozoa</taxon>
        <taxon>Arthropoda</taxon>
        <taxon>Crustacea</taxon>
        <taxon>Multicrustacea</taxon>
        <taxon>Hexanauplia</taxon>
        <taxon>Copepoda</taxon>
        <taxon>Siphonostomatoida</taxon>
        <taxon>Caligidae</taxon>
        <taxon>Lepeophtheirus</taxon>
    </lineage>
</organism>
<proteinExistence type="predicted"/>
<sequence length="44" mass="5303">AFFCFFLDERLRDTKKITTCSLDRSWLFSNLLFLLINTRSNKLD</sequence>
<reference evidence="1" key="1">
    <citation type="submission" date="2014-05" db="EMBL/GenBank/DDBJ databases">
        <authorList>
            <person name="Chronopoulou M."/>
        </authorList>
    </citation>
    <scope>NUCLEOTIDE SEQUENCE</scope>
    <source>
        <tissue evidence="1">Whole organism</tissue>
    </source>
</reference>
<protein>
    <submittedName>
        <fullName evidence="1">Uncharacterized protein</fullName>
    </submittedName>
</protein>